<comment type="subcellular location">
    <subcellularLocation>
        <location evidence="3">Cytoplasm</location>
        <location evidence="3">Perinuclear region</location>
    </subcellularLocation>
    <subcellularLocation>
        <location evidence="2">Endoplasmic reticulum membrane</location>
        <topology evidence="2">Peripheral membrane protein</topology>
    </subcellularLocation>
    <subcellularLocation>
        <location evidence="1">Nucleus membrane</location>
        <topology evidence="1">Peripheral membrane protein</topology>
        <orientation evidence="1">Cytoplasmic side</orientation>
    </subcellularLocation>
</comment>
<comment type="similarity">
    <text evidence="4">Belongs to the NPL4 family.</text>
</comment>
<gene>
    <name evidence="9" type="ORF">WICPIJ_007427</name>
</gene>
<evidence type="ECO:0000256" key="6">
    <source>
        <dbReference type="ARBA" id="ARBA00022816"/>
    </source>
</evidence>
<dbReference type="PANTHER" id="PTHR12710:SF0">
    <property type="entry name" value="NUCLEAR PROTEIN LOCALIZATION PROTEIN 4 HOMOLOG"/>
    <property type="match status" value="1"/>
</dbReference>
<comment type="caution">
    <text evidence="9">The sequence shown here is derived from an EMBL/GenBank/DDBJ whole genome shotgun (WGS) entry which is preliminary data.</text>
</comment>
<dbReference type="OrthoDB" id="10251089at2759"/>
<evidence type="ECO:0000256" key="1">
    <source>
        <dbReference type="ARBA" id="ARBA00004335"/>
    </source>
</evidence>
<name>A0A9P8Q065_WICPI</name>
<dbReference type="CDD" id="cd08061">
    <property type="entry name" value="MPN_NPL4"/>
    <property type="match status" value="1"/>
</dbReference>
<evidence type="ECO:0000256" key="5">
    <source>
        <dbReference type="ARBA" id="ARBA00019709"/>
    </source>
</evidence>
<dbReference type="GO" id="GO:0015031">
    <property type="term" value="P:protein transport"/>
    <property type="evidence" value="ECO:0007669"/>
    <property type="project" value="UniProtKB-KW"/>
</dbReference>
<dbReference type="GO" id="GO:0051028">
    <property type="term" value="P:mRNA transport"/>
    <property type="evidence" value="ECO:0007669"/>
    <property type="project" value="UniProtKB-KW"/>
</dbReference>
<dbReference type="EMBL" id="JAEUBG010004365">
    <property type="protein sequence ID" value="KAH3681611.1"/>
    <property type="molecule type" value="Genomic_DNA"/>
</dbReference>
<dbReference type="GO" id="GO:0031965">
    <property type="term" value="C:nuclear membrane"/>
    <property type="evidence" value="ECO:0007669"/>
    <property type="project" value="UniProtKB-SubCell"/>
</dbReference>
<dbReference type="PROSITE" id="PS50249">
    <property type="entry name" value="MPN"/>
    <property type="match status" value="1"/>
</dbReference>
<dbReference type="GO" id="GO:0043130">
    <property type="term" value="F:ubiquitin binding"/>
    <property type="evidence" value="ECO:0007669"/>
    <property type="project" value="TreeGrafter"/>
</dbReference>
<proteinExistence type="inferred from homology"/>
<reference evidence="9" key="2">
    <citation type="submission" date="2021-01" db="EMBL/GenBank/DDBJ databases">
        <authorList>
            <person name="Schikora-Tamarit M.A."/>
        </authorList>
    </citation>
    <scope>NUCLEOTIDE SEQUENCE</scope>
    <source>
        <strain evidence="9">CBS2887</strain>
    </source>
</reference>
<keyword evidence="6" id="KW-0813">Transport</keyword>
<keyword evidence="7" id="KW-0811">Translocation</keyword>
<dbReference type="GO" id="GO:0005789">
    <property type="term" value="C:endoplasmic reticulum membrane"/>
    <property type="evidence" value="ECO:0007669"/>
    <property type="project" value="UniProtKB-SubCell"/>
</dbReference>
<evidence type="ECO:0000259" key="8">
    <source>
        <dbReference type="PROSITE" id="PS50249"/>
    </source>
</evidence>
<dbReference type="InterPro" id="IPR016563">
    <property type="entry name" value="Npl4"/>
</dbReference>
<feature type="domain" description="MPN" evidence="8">
    <location>
        <begin position="259"/>
        <end position="397"/>
    </location>
</feature>
<dbReference type="PANTHER" id="PTHR12710">
    <property type="entry name" value="NUCLEAR PROTEIN LOCALIZATION 4"/>
    <property type="match status" value="1"/>
</dbReference>
<accession>A0A9P8Q065</accession>
<evidence type="ECO:0000256" key="7">
    <source>
        <dbReference type="ARBA" id="ARBA00023010"/>
    </source>
</evidence>
<dbReference type="GO" id="GO:0048471">
    <property type="term" value="C:perinuclear region of cytoplasm"/>
    <property type="evidence" value="ECO:0007669"/>
    <property type="project" value="UniProtKB-SubCell"/>
</dbReference>
<keyword evidence="10" id="KW-1185">Reference proteome</keyword>
<evidence type="ECO:0000313" key="9">
    <source>
        <dbReference type="EMBL" id="KAH3681611.1"/>
    </source>
</evidence>
<dbReference type="Pfam" id="PF05021">
    <property type="entry name" value="NPL4"/>
    <property type="match status" value="1"/>
</dbReference>
<dbReference type="GO" id="GO:0031625">
    <property type="term" value="F:ubiquitin protein ligase binding"/>
    <property type="evidence" value="ECO:0007669"/>
    <property type="project" value="TreeGrafter"/>
</dbReference>
<dbReference type="PIRSF" id="PIRSF010052">
    <property type="entry name" value="Polyub_prc_Npl4"/>
    <property type="match status" value="1"/>
</dbReference>
<keyword evidence="6" id="KW-0509">mRNA transport</keyword>
<organism evidence="9 10">
    <name type="scientific">Wickerhamomyces pijperi</name>
    <name type="common">Yeast</name>
    <name type="synonym">Pichia pijperi</name>
    <dbReference type="NCBI Taxonomy" id="599730"/>
    <lineage>
        <taxon>Eukaryota</taxon>
        <taxon>Fungi</taxon>
        <taxon>Dikarya</taxon>
        <taxon>Ascomycota</taxon>
        <taxon>Saccharomycotina</taxon>
        <taxon>Saccharomycetes</taxon>
        <taxon>Phaffomycetales</taxon>
        <taxon>Wickerhamomycetaceae</taxon>
        <taxon>Wickerhamomyces</taxon>
    </lineage>
</organism>
<dbReference type="AlphaFoldDB" id="A0A9P8Q065"/>
<evidence type="ECO:0000256" key="3">
    <source>
        <dbReference type="ARBA" id="ARBA00004556"/>
    </source>
</evidence>
<sequence>MCHFQSSNKLQISSSSANNSVKNQILRFRAKDGLFRVNTDSDLDLATIIQQEVLSSKLQNPDPSTVQVAQSQSGPYQPIAALTGHTPASVGFRNGEMLFVKYEELPQPQQEANFDPQTQSATTISIPKVKINPSFIEELAVDRELTKEEGFIPRKRSKFCKHTDKGMCEYCSPLPPWDKGYREENSIKHASFHAHVKELNHNINKGQGSSYIAPLSESNFVIDKHCNGGHEPWPRGICSKCQPSAITLQQQQFRMVDHLEISNHSIVNNFIDSWRLTGTQRIGFMYGRYEKYDKVPLGIKAVVEAIYEPVQHGENDGLTLGLPWAEEQRIDSIAKKMGLVKIGVIFTDLTDAGVGDGSVICKRHKDSFFLSSLEVIFAAKLQKRYPNYTKFSDSGKFSSKFVTCVISGDPTGNIEVTPYQVSESAEALVTADMITGSTHPNMAYINETNNDRYVPEIFYSKINEYKLQVKTNAKPAFPVEYLLITLSHGFRKAEDDTSLFKAFSFPIENRQAVGISQDLSEIKKQLKIDSKDSYDVIRSLSDFHLLVYLFDLGILNDQEQDLAIKVATSYELEDAYRLIEQPGWRTLLTILRSS</sequence>
<evidence type="ECO:0000313" key="10">
    <source>
        <dbReference type="Proteomes" id="UP000774326"/>
    </source>
</evidence>
<reference evidence="9" key="1">
    <citation type="journal article" date="2021" name="Open Biol.">
        <title>Shared evolutionary footprints suggest mitochondrial oxidative damage underlies multiple complex I losses in fungi.</title>
        <authorList>
            <person name="Schikora-Tamarit M.A."/>
            <person name="Marcet-Houben M."/>
            <person name="Nosek J."/>
            <person name="Gabaldon T."/>
        </authorList>
    </citation>
    <scope>NUCLEOTIDE SEQUENCE</scope>
    <source>
        <strain evidence="9">CBS2887</strain>
    </source>
</reference>
<dbReference type="GO" id="GO:0006511">
    <property type="term" value="P:ubiquitin-dependent protein catabolic process"/>
    <property type="evidence" value="ECO:0007669"/>
    <property type="project" value="InterPro"/>
</dbReference>
<protein>
    <recommendedName>
        <fullName evidence="5">Nuclear protein localization protein 4</fullName>
    </recommendedName>
</protein>
<dbReference type="InterPro" id="IPR007717">
    <property type="entry name" value="NPL4_C"/>
</dbReference>
<dbReference type="Proteomes" id="UP000774326">
    <property type="component" value="Unassembled WGS sequence"/>
</dbReference>
<dbReference type="InterPro" id="IPR037518">
    <property type="entry name" value="MPN"/>
</dbReference>
<evidence type="ECO:0000256" key="4">
    <source>
        <dbReference type="ARBA" id="ARBA00011025"/>
    </source>
</evidence>
<dbReference type="Pfam" id="PF05020">
    <property type="entry name" value="zf-NPL4"/>
    <property type="match status" value="1"/>
</dbReference>
<evidence type="ECO:0000256" key="2">
    <source>
        <dbReference type="ARBA" id="ARBA00004406"/>
    </source>
</evidence>
<keyword evidence="7" id="KW-0653">Protein transport</keyword>
<dbReference type="InterPro" id="IPR007716">
    <property type="entry name" value="NPL4_Zn-bd_put"/>
</dbReference>